<evidence type="ECO:0000313" key="2">
    <source>
        <dbReference type="EMBL" id="CAE10095.1"/>
    </source>
</evidence>
<feature type="transmembrane region" description="Helical" evidence="1">
    <location>
        <begin position="210"/>
        <end position="231"/>
    </location>
</feature>
<reference evidence="2 3" key="1">
    <citation type="journal article" date="2003" name="Proc. Natl. Acad. Sci. U.S.A.">
        <title>Complete genome sequence and analysis of Wolinella succinogenes.</title>
        <authorList>
            <person name="Baar C."/>
            <person name="Eppinger M."/>
            <person name="Raddatz G."/>
            <person name="Simon JM."/>
            <person name="Lanz C."/>
            <person name="Klimmek O."/>
            <person name="Nandakumar R."/>
            <person name="Gross R."/>
            <person name="Rosinus A."/>
            <person name="Keller H."/>
            <person name="Jagtap P."/>
            <person name="Linke B."/>
            <person name="Meyer F."/>
            <person name="Lederer H."/>
            <person name="Schuster S.C."/>
        </authorList>
    </citation>
    <scope>NUCLEOTIDE SEQUENCE [LARGE SCALE GENOMIC DNA]</scope>
    <source>
        <strain evidence="3">ATCC 29543 / DSM 1740 / CCUG 13145 / JCM 31913 / LMG 7466 / NCTC 11488 / FDC 602W</strain>
    </source>
</reference>
<proteinExistence type="predicted"/>
<keyword evidence="1" id="KW-0812">Transmembrane</keyword>
<sequence length="390" mass="43208">MRTQLVESYKPSLFLSSLGSGGLAVSFYLYLMFMIPHPTRPMATFEDIFPYVMRGDFISLLVVIDLAIILFFALAHLRLLWWNIQEFSLFKKSEAFTRLKNSPEEVSLMALPLTYAMTVNVLFILGGVFVPGLWSVVEYLFPGALIAFLAIGIYALKIFGDYFSRLLAFGGCDSKSNANFSKLIAVFAFSMISVGFAAPGAMSQSLLVNAIGLFFSIFFAALAITFGLVILVAGTKSMIKEGIHPETSVSLWVAIPILTVLGITATRMIHGFAHGFEHTQAKPFIGFILASLIFSLQLMFGYLGYKVMKKVGYFERFIWGEEKSASSFAIICPGVAFFVFGMFFLSLALLSPGIIAPFSLPYFLFLIPFVAVQLLTIIVFKRLYEKLLAA</sequence>
<dbReference type="KEGG" id="wsu:WS0992"/>
<keyword evidence="1" id="KW-1133">Transmembrane helix</keyword>
<dbReference type="InterPro" id="IPR059133">
    <property type="entry name" value="TsoY-like"/>
</dbReference>
<feature type="transmembrane region" description="Helical" evidence="1">
    <location>
        <begin position="108"/>
        <end position="133"/>
    </location>
</feature>
<dbReference type="STRING" id="273121.WS0992"/>
<feature type="transmembrane region" description="Helical" evidence="1">
    <location>
        <begin position="57"/>
        <end position="81"/>
    </location>
</feature>
<name>Q7MRW6_WOLSU</name>
<feature type="transmembrane region" description="Helical" evidence="1">
    <location>
        <begin position="180"/>
        <end position="198"/>
    </location>
</feature>
<accession>Q7MRW6</accession>
<evidence type="ECO:0000256" key="1">
    <source>
        <dbReference type="SAM" id="Phobius"/>
    </source>
</evidence>
<dbReference type="AlphaFoldDB" id="Q7MRW6"/>
<protein>
    <submittedName>
        <fullName evidence="2">Uncharacterized protein</fullName>
    </submittedName>
</protein>
<keyword evidence="1" id="KW-0472">Membrane</keyword>
<dbReference type="Proteomes" id="UP000000422">
    <property type="component" value="Chromosome"/>
</dbReference>
<dbReference type="HOGENOM" id="CLU_056685_0_0_7"/>
<dbReference type="RefSeq" id="WP_011138889.1">
    <property type="nucleotide sequence ID" value="NC_005090.1"/>
</dbReference>
<dbReference type="eggNOG" id="ENOG502Z87Y">
    <property type="taxonomic scope" value="Bacteria"/>
</dbReference>
<dbReference type="NCBIfam" id="NF047644">
    <property type="entry name" value="TsoY_fam"/>
    <property type="match status" value="1"/>
</dbReference>
<feature type="transmembrane region" description="Helical" evidence="1">
    <location>
        <begin position="251"/>
        <end position="272"/>
    </location>
</feature>
<organism evidence="3">
    <name type="scientific">Wolinella succinogenes (strain ATCC 29543 / DSM 1740 / CCUG 13145 / JCM 31913 / LMG 7466 / NCTC 11488 / FDC 602W)</name>
    <name type="common">Vibrio succinogenes</name>
    <dbReference type="NCBI Taxonomy" id="273121"/>
    <lineage>
        <taxon>Bacteria</taxon>
        <taxon>Pseudomonadati</taxon>
        <taxon>Campylobacterota</taxon>
        <taxon>Epsilonproteobacteria</taxon>
        <taxon>Campylobacterales</taxon>
        <taxon>Helicobacteraceae</taxon>
        <taxon>Wolinella</taxon>
    </lineage>
</organism>
<dbReference type="EMBL" id="BX571659">
    <property type="protein sequence ID" value="CAE10095.1"/>
    <property type="molecule type" value="Genomic_DNA"/>
</dbReference>
<evidence type="ECO:0000313" key="3">
    <source>
        <dbReference type="Proteomes" id="UP000000422"/>
    </source>
</evidence>
<feature type="transmembrane region" description="Helical" evidence="1">
    <location>
        <begin position="139"/>
        <end position="159"/>
    </location>
</feature>
<feature type="transmembrane region" description="Helical" evidence="1">
    <location>
        <begin position="362"/>
        <end position="380"/>
    </location>
</feature>
<feature type="transmembrane region" description="Helical" evidence="1">
    <location>
        <begin position="326"/>
        <end position="350"/>
    </location>
</feature>
<keyword evidence="3" id="KW-1185">Reference proteome</keyword>
<gene>
    <name evidence="2" type="ordered locus">WS0992</name>
</gene>
<feature type="transmembrane region" description="Helical" evidence="1">
    <location>
        <begin position="12"/>
        <end position="37"/>
    </location>
</feature>
<feature type="transmembrane region" description="Helical" evidence="1">
    <location>
        <begin position="284"/>
        <end position="305"/>
    </location>
</feature>